<keyword evidence="3 10" id="KW-0808">Transferase</keyword>
<evidence type="ECO:0000256" key="4">
    <source>
        <dbReference type="ARBA" id="ARBA00022692"/>
    </source>
</evidence>
<dbReference type="FunFam" id="3.90.550.10:FF:000170">
    <property type="entry name" value="Dolichol-phosphate mannosyltransferase"/>
    <property type="match status" value="1"/>
</dbReference>
<dbReference type="AlphaFoldDB" id="A0A1L7AJC9"/>
<sequence length="283" mass="29715">MTASPSAAPTGFPIGLPPGPAPAISVVVPMRNEGPNVAPLAAEIAAALAGVPHEILCVDDGSSDDTAARIDAAAASGLAVRRISHARSCGQSAGVVTGVRHARAPWIATLDGDGQNDPADIPKLWARARQENPAEGLPGQAVLVAGWRTTRKDTAVKRLSSRIANRVRARLLGDATPDTGCGLKVFPRALFLELPPFDHMHRFLPALTIRQGGRVVSEPVNHRPRTRGVSNYGTLDRLAVGIVDLLGVMWLQRRWKRPQVAHAAPLPATPAEPAPPPAAPAQP</sequence>
<dbReference type="PANTHER" id="PTHR48090">
    <property type="entry name" value="UNDECAPRENYL-PHOSPHATE 4-DEOXY-4-FORMAMIDO-L-ARABINOSE TRANSFERASE-RELATED"/>
    <property type="match status" value="1"/>
</dbReference>
<dbReference type="GO" id="GO:0005886">
    <property type="term" value="C:plasma membrane"/>
    <property type="evidence" value="ECO:0007669"/>
    <property type="project" value="TreeGrafter"/>
</dbReference>
<dbReference type="Proteomes" id="UP000185494">
    <property type="component" value="Chromosome 1"/>
</dbReference>
<keyword evidence="7" id="KW-0472">Membrane</keyword>
<dbReference type="CDD" id="cd04179">
    <property type="entry name" value="DPM_DPG-synthase_like"/>
    <property type="match status" value="1"/>
</dbReference>
<dbReference type="Gene3D" id="3.90.550.10">
    <property type="entry name" value="Spore Coat Polysaccharide Biosynthesis Protein SpsA, Chain A"/>
    <property type="match status" value="1"/>
</dbReference>
<dbReference type="eggNOG" id="COG0463">
    <property type="taxonomic scope" value="Bacteria"/>
</dbReference>
<dbReference type="GO" id="GO:0009103">
    <property type="term" value="P:lipopolysaccharide biosynthetic process"/>
    <property type="evidence" value="ECO:0007669"/>
    <property type="project" value="UniProtKB-KW"/>
</dbReference>
<accession>A0A1L7AJC9</accession>
<dbReference type="EMBL" id="CP015583">
    <property type="protein sequence ID" value="APT58898.1"/>
    <property type="molecule type" value="Genomic_DNA"/>
</dbReference>
<name>A0A1L7AJC9_9PROT</name>
<keyword evidence="5" id="KW-0448">Lipopolysaccharide biosynthesis</keyword>
<feature type="domain" description="Glycosyltransferase 2-like" evidence="9">
    <location>
        <begin position="25"/>
        <end position="191"/>
    </location>
</feature>
<reference evidence="10 11" key="1">
    <citation type="submission" date="2016-05" db="EMBL/GenBank/DDBJ databases">
        <title>Complete Genome and Methylome Analysis of Psychrotrophic Bacterial Isolates from Antarctic Lake Untersee.</title>
        <authorList>
            <person name="Fomenkov A."/>
            <person name="Akimov V.N."/>
            <person name="Vasilyeva L.V."/>
            <person name="Andersen D."/>
            <person name="Vincze T."/>
            <person name="Roberts R.J."/>
        </authorList>
    </citation>
    <scope>NUCLEOTIDE SEQUENCE [LARGE SCALE GENOMIC DNA]</scope>
    <source>
        <strain evidence="10 11">U14-5</strain>
    </source>
</reference>
<dbReference type="PANTHER" id="PTHR48090:SF3">
    <property type="entry name" value="UNDECAPRENYL-PHOSPHATE 4-DEOXY-4-FORMAMIDO-L-ARABINOSE TRANSFERASE"/>
    <property type="match status" value="1"/>
</dbReference>
<dbReference type="RefSeq" id="WP_075799642.1">
    <property type="nucleotide sequence ID" value="NZ_CP015583.1"/>
</dbReference>
<protein>
    <submittedName>
        <fullName evidence="10">Dolichol-phosphate mannosyltransferase</fullName>
    </submittedName>
</protein>
<dbReference type="GO" id="GO:0099621">
    <property type="term" value="F:undecaprenyl-phosphate 4-deoxy-4-formamido-L-arabinose transferase activity"/>
    <property type="evidence" value="ECO:0007669"/>
    <property type="project" value="TreeGrafter"/>
</dbReference>
<gene>
    <name evidence="10" type="ORF">RGI145_19075</name>
</gene>
<evidence type="ECO:0000313" key="11">
    <source>
        <dbReference type="Proteomes" id="UP000185494"/>
    </source>
</evidence>
<evidence type="ECO:0000256" key="6">
    <source>
        <dbReference type="ARBA" id="ARBA00022989"/>
    </source>
</evidence>
<proteinExistence type="predicted"/>
<keyword evidence="1" id="KW-1003">Cell membrane</keyword>
<dbReference type="InterPro" id="IPR050256">
    <property type="entry name" value="Glycosyltransferase_2"/>
</dbReference>
<feature type="region of interest" description="Disordered" evidence="8">
    <location>
        <begin position="262"/>
        <end position="283"/>
    </location>
</feature>
<evidence type="ECO:0000256" key="5">
    <source>
        <dbReference type="ARBA" id="ARBA00022985"/>
    </source>
</evidence>
<evidence type="ECO:0000256" key="2">
    <source>
        <dbReference type="ARBA" id="ARBA00022676"/>
    </source>
</evidence>
<evidence type="ECO:0000256" key="8">
    <source>
        <dbReference type="SAM" id="MobiDB-lite"/>
    </source>
</evidence>
<keyword evidence="4" id="KW-0812">Transmembrane</keyword>
<organism evidence="10 11">
    <name type="scientific">Roseomonas gilardii</name>
    <dbReference type="NCBI Taxonomy" id="257708"/>
    <lineage>
        <taxon>Bacteria</taxon>
        <taxon>Pseudomonadati</taxon>
        <taxon>Pseudomonadota</taxon>
        <taxon>Alphaproteobacteria</taxon>
        <taxon>Acetobacterales</taxon>
        <taxon>Roseomonadaceae</taxon>
        <taxon>Roseomonas</taxon>
    </lineage>
</organism>
<keyword evidence="6" id="KW-1133">Transmembrane helix</keyword>
<evidence type="ECO:0000256" key="1">
    <source>
        <dbReference type="ARBA" id="ARBA00022475"/>
    </source>
</evidence>
<dbReference type="KEGG" id="rgi:RGI145_19075"/>
<dbReference type="SUPFAM" id="SSF53448">
    <property type="entry name" value="Nucleotide-diphospho-sugar transferases"/>
    <property type="match status" value="1"/>
</dbReference>
<evidence type="ECO:0000256" key="3">
    <source>
        <dbReference type="ARBA" id="ARBA00022679"/>
    </source>
</evidence>
<keyword evidence="2 10" id="KW-0328">Glycosyltransferase</keyword>
<dbReference type="Pfam" id="PF00535">
    <property type="entry name" value="Glycos_transf_2"/>
    <property type="match status" value="1"/>
</dbReference>
<evidence type="ECO:0000313" key="10">
    <source>
        <dbReference type="EMBL" id="APT58898.1"/>
    </source>
</evidence>
<feature type="compositionally biased region" description="Pro residues" evidence="8">
    <location>
        <begin position="267"/>
        <end position="283"/>
    </location>
</feature>
<evidence type="ECO:0000259" key="9">
    <source>
        <dbReference type="Pfam" id="PF00535"/>
    </source>
</evidence>
<dbReference type="STRING" id="257708.RGI145_19075"/>
<evidence type="ECO:0000256" key="7">
    <source>
        <dbReference type="ARBA" id="ARBA00023136"/>
    </source>
</evidence>
<dbReference type="InterPro" id="IPR029044">
    <property type="entry name" value="Nucleotide-diphossugar_trans"/>
</dbReference>
<dbReference type="InterPro" id="IPR001173">
    <property type="entry name" value="Glyco_trans_2-like"/>
</dbReference>